<dbReference type="AlphaFoldDB" id="A0A8H3ZZR7"/>
<sequence>MKVAYKKQEEIDGPSSSQDLIEKIVEIEEVPDTLAFDENESIFKFRIRNLALNRFMSFNINYENIAVEELDLNSVVEEVGLNLAKNDETLNVYTKNDNFSETSTKSDKIFDDNDNVFEDYLVFDFEIS</sequence>
<protein>
    <submittedName>
        <fullName evidence="1">Uncharacterized protein</fullName>
    </submittedName>
</protein>
<proteinExistence type="predicted"/>
<accession>A0A8H3ZZR7</accession>
<dbReference type="Proteomes" id="UP000439903">
    <property type="component" value="Unassembled WGS sequence"/>
</dbReference>
<reference evidence="1 2" key="1">
    <citation type="journal article" date="2019" name="Environ. Microbiol.">
        <title>At the nexus of three kingdoms: the genome of the mycorrhizal fungus Gigaspora margarita provides insights into plant, endobacterial and fungal interactions.</title>
        <authorList>
            <person name="Venice F."/>
            <person name="Ghignone S."/>
            <person name="Salvioli di Fossalunga A."/>
            <person name="Amselem J."/>
            <person name="Novero M."/>
            <person name="Xianan X."/>
            <person name="Sedzielewska Toro K."/>
            <person name="Morin E."/>
            <person name="Lipzen A."/>
            <person name="Grigoriev I.V."/>
            <person name="Henrissat B."/>
            <person name="Martin F.M."/>
            <person name="Bonfante P."/>
        </authorList>
    </citation>
    <scope>NUCLEOTIDE SEQUENCE [LARGE SCALE GENOMIC DNA]</scope>
    <source>
        <strain evidence="1 2">BEG34</strain>
    </source>
</reference>
<comment type="caution">
    <text evidence="1">The sequence shown here is derived from an EMBL/GenBank/DDBJ whole genome shotgun (WGS) entry which is preliminary data.</text>
</comment>
<keyword evidence="2" id="KW-1185">Reference proteome</keyword>
<dbReference type="OrthoDB" id="2479211at2759"/>
<gene>
    <name evidence="1" type="ORF">F8M41_014553</name>
</gene>
<name>A0A8H3ZZR7_GIGMA</name>
<evidence type="ECO:0000313" key="1">
    <source>
        <dbReference type="EMBL" id="KAF0357394.1"/>
    </source>
</evidence>
<dbReference type="EMBL" id="WTPW01002998">
    <property type="protein sequence ID" value="KAF0357394.1"/>
    <property type="molecule type" value="Genomic_DNA"/>
</dbReference>
<organism evidence="1 2">
    <name type="scientific">Gigaspora margarita</name>
    <dbReference type="NCBI Taxonomy" id="4874"/>
    <lineage>
        <taxon>Eukaryota</taxon>
        <taxon>Fungi</taxon>
        <taxon>Fungi incertae sedis</taxon>
        <taxon>Mucoromycota</taxon>
        <taxon>Glomeromycotina</taxon>
        <taxon>Glomeromycetes</taxon>
        <taxon>Diversisporales</taxon>
        <taxon>Gigasporaceae</taxon>
        <taxon>Gigaspora</taxon>
    </lineage>
</organism>
<evidence type="ECO:0000313" key="2">
    <source>
        <dbReference type="Proteomes" id="UP000439903"/>
    </source>
</evidence>